<keyword evidence="3" id="KW-0012">Acyltransferase</keyword>
<keyword evidence="5" id="KW-1185">Reference proteome</keyword>
<protein>
    <submittedName>
        <fullName evidence="4">Acyltransferase</fullName>
    </submittedName>
</protein>
<organism evidence="4 5">
    <name type="scientific">Solanum tuberosum</name>
    <name type="common">Potato</name>
    <dbReference type="NCBI Taxonomy" id="4113"/>
    <lineage>
        <taxon>Eukaryota</taxon>
        <taxon>Viridiplantae</taxon>
        <taxon>Streptophyta</taxon>
        <taxon>Embryophyta</taxon>
        <taxon>Tracheophyta</taxon>
        <taxon>Spermatophyta</taxon>
        <taxon>Magnoliopsida</taxon>
        <taxon>eudicotyledons</taxon>
        <taxon>Gunneridae</taxon>
        <taxon>Pentapetalae</taxon>
        <taxon>asterids</taxon>
        <taxon>lamiids</taxon>
        <taxon>Solanales</taxon>
        <taxon>Solanaceae</taxon>
        <taxon>Solanoideae</taxon>
        <taxon>Solaneae</taxon>
        <taxon>Solanum</taxon>
    </lineage>
</organism>
<name>M1AB91_SOLTU</name>
<dbReference type="PaxDb" id="4113-PGSC0003DMT400018854"/>
<evidence type="ECO:0000256" key="3">
    <source>
        <dbReference type="ARBA" id="ARBA00023315"/>
    </source>
</evidence>
<dbReference type="InterPro" id="IPR023213">
    <property type="entry name" value="CAT-like_dom_sf"/>
</dbReference>
<evidence type="ECO:0000313" key="5">
    <source>
        <dbReference type="Proteomes" id="UP000011115"/>
    </source>
</evidence>
<evidence type="ECO:0000313" key="4">
    <source>
        <dbReference type="EnsemblPlants" id="PGSC0003DMT400018854"/>
    </source>
</evidence>
<keyword evidence="2" id="KW-0808">Transferase</keyword>
<evidence type="ECO:0000256" key="1">
    <source>
        <dbReference type="ARBA" id="ARBA00009861"/>
    </source>
</evidence>
<evidence type="ECO:0000256" key="2">
    <source>
        <dbReference type="ARBA" id="ARBA00022679"/>
    </source>
</evidence>
<dbReference type="PANTHER" id="PTHR31623">
    <property type="entry name" value="F21J9.9"/>
    <property type="match status" value="1"/>
</dbReference>
<reference evidence="4" key="2">
    <citation type="submission" date="2015-06" db="UniProtKB">
        <authorList>
            <consortium name="EnsemblPlants"/>
        </authorList>
    </citation>
    <scope>IDENTIFICATION</scope>
    <source>
        <strain evidence="4">DM1-3 516 R44</strain>
    </source>
</reference>
<dbReference type="PANTHER" id="PTHR31623:SF38">
    <property type="entry name" value="ACYLTRANSFERASE PUN1"/>
    <property type="match status" value="1"/>
</dbReference>
<dbReference type="InParanoid" id="M1AB91"/>
<dbReference type="EnsemblPlants" id="PGSC0003DMT400018854">
    <property type="protein sequence ID" value="PGSC0003DMT400018854"/>
    <property type="gene ID" value="PGSC0003DMG400007310"/>
</dbReference>
<dbReference type="Proteomes" id="UP000011115">
    <property type="component" value="Unassembled WGS sequence"/>
</dbReference>
<dbReference type="OMA" id="SRFITEC"/>
<dbReference type="HOGENOM" id="CLU_014546_0_0_1"/>
<accession>M1AB91</accession>
<dbReference type="Pfam" id="PF02458">
    <property type="entry name" value="Transferase"/>
    <property type="match status" value="2"/>
</dbReference>
<dbReference type="AlphaFoldDB" id="M1AB91"/>
<dbReference type="Gene3D" id="3.30.559.10">
    <property type="entry name" value="Chloramphenicol acetyltransferase-like domain"/>
    <property type="match status" value="3"/>
</dbReference>
<comment type="similarity">
    <text evidence="1">Belongs to the plant acyltransferase family.</text>
</comment>
<sequence length="483" mass="53785">MAFALLSSPSLVSICDKSFIKPSSLTPSTNRFHKLSLVDQSFSNLYIPIAFFYPKVEEREESNNSHELSHIAHLLQTSLSQTLVSYYPYAGKSKDNATIDCNDMGAEFLSARIKCHMSEILDYPNAESIVFPKDLPWTNNYEGGNLLVVQVSKFDCGGIAVSVCLSHKIGDGCSVLNFFNDWASLTRDRATTTLINPSPRFVGDSIFSAQNYGPLVDQRFVSDLNECVQKRLVFPTAKLNALRAKVAVESGVENPTRAEVVSALLFKCATKAASSTTTLMRTSKLVNFFDVRTMMKPRLPRRAIGNVLSLFSTSAIDTNNEQEMKLPKLVHSLRKGVEVAYKKEQVQQNELIMKKGKMLLENKDENCSNVYLCSNLCRYPFYNVDFGWGKPERVSLANGPFKNSFFLMDYKTGQGVEARVAVESGVENPTRAEVISALFFKCATKAASSTTTTSKLVHYLNVRTMMKPRLPRSAIGNVLSTRH</sequence>
<dbReference type="Gramene" id="PGSC0003DMT400018854">
    <property type="protein sequence ID" value="PGSC0003DMT400018854"/>
    <property type="gene ID" value="PGSC0003DMG400007310"/>
</dbReference>
<dbReference type="eggNOG" id="ENOG502QYCI">
    <property type="taxonomic scope" value="Eukaryota"/>
</dbReference>
<dbReference type="GO" id="GO:0016746">
    <property type="term" value="F:acyltransferase activity"/>
    <property type="evidence" value="ECO:0007669"/>
    <property type="project" value="UniProtKB-KW"/>
</dbReference>
<reference evidence="5" key="1">
    <citation type="journal article" date="2011" name="Nature">
        <title>Genome sequence and analysis of the tuber crop potato.</title>
        <authorList>
            <consortium name="The Potato Genome Sequencing Consortium"/>
        </authorList>
    </citation>
    <scope>NUCLEOTIDE SEQUENCE [LARGE SCALE GENOMIC DNA]</scope>
    <source>
        <strain evidence="5">cv. DM1-3 516 R44</strain>
    </source>
</reference>
<proteinExistence type="inferred from homology"/>